<organism evidence="9 10">
    <name type="scientific">Actinopolyspora mortivallis</name>
    <dbReference type="NCBI Taxonomy" id="33906"/>
    <lineage>
        <taxon>Bacteria</taxon>
        <taxon>Bacillati</taxon>
        <taxon>Actinomycetota</taxon>
        <taxon>Actinomycetes</taxon>
        <taxon>Actinopolysporales</taxon>
        <taxon>Actinopolysporaceae</taxon>
        <taxon>Actinopolyspora</taxon>
    </lineage>
</organism>
<dbReference type="PANTHER" id="PTHR32322">
    <property type="entry name" value="INNER MEMBRANE TRANSPORTER"/>
    <property type="match status" value="1"/>
</dbReference>
<feature type="transmembrane region" description="Helical" evidence="7">
    <location>
        <begin position="238"/>
        <end position="257"/>
    </location>
</feature>
<comment type="similarity">
    <text evidence="2">Belongs to the EamA transporter family.</text>
</comment>
<keyword evidence="6 7" id="KW-0472">Membrane</keyword>
<keyword evidence="4 7" id="KW-0812">Transmembrane</keyword>
<keyword evidence="10" id="KW-1185">Reference proteome</keyword>
<dbReference type="InterPro" id="IPR037185">
    <property type="entry name" value="EmrE-like"/>
</dbReference>
<evidence type="ECO:0000256" key="1">
    <source>
        <dbReference type="ARBA" id="ARBA00004651"/>
    </source>
</evidence>
<feature type="transmembrane region" description="Helical" evidence="7">
    <location>
        <begin position="208"/>
        <end position="231"/>
    </location>
</feature>
<dbReference type="InterPro" id="IPR000620">
    <property type="entry name" value="EamA_dom"/>
</dbReference>
<feature type="transmembrane region" description="Helical" evidence="7">
    <location>
        <begin position="263"/>
        <end position="280"/>
    </location>
</feature>
<proteinExistence type="inferred from homology"/>
<feature type="transmembrane region" description="Helical" evidence="7">
    <location>
        <begin position="83"/>
        <end position="101"/>
    </location>
</feature>
<dbReference type="EMBL" id="PVSR01000010">
    <property type="protein sequence ID" value="PRW63753.1"/>
    <property type="molecule type" value="Genomic_DNA"/>
</dbReference>
<evidence type="ECO:0000259" key="8">
    <source>
        <dbReference type="Pfam" id="PF00892"/>
    </source>
</evidence>
<evidence type="ECO:0000256" key="7">
    <source>
        <dbReference type="SAM" id="Phobius"/>
    </source>
</evidence>
<comment type="subcellular location">
    <subcellularLocation>
        <location evidence="1">Cell membrane</location>
        <topology evidence="1">Multi-pass membrane protein</topology>
    </subcellularLocation>
</comment>
<dbReference type="Proteomes" id="UP000239352">
    <property type="component" value="Unassembled WGS sequence"/>
</dbReference>
<dbReference type="AlphaFoldDB" id="A0A2T0GXJ9"/>
<feature type="domain" description="EamA" evidence="8">
    <location>
        <begin position="140"/>
        <end position="278"/>
    </location>
</feature>
<dbReference type="InterPro" id="IPR050638">
    <property type="entry name" value="AA-Vitamin_Transporters"/>
</dbReference>
<dbReference type="PANTHER" id="PTHR32322:SF18">
    <property type="entry name" value="S-ADENOSYLMETHIONINE_S-ADENOSYLHOMOCYSTEINE TRANSPORTER"/>
    <property type="match status" value="1"/>
</dbReference>
<evidence type="ECO:0000313" key="9">
    <source>
        <dbReference type="EMBL" id="PRW63753.1"/>
    </source>
</evidence>
<feature type="transmembrane region" description="Helical" evidence="7">
    <location>
        <begin position="139"/>
        <end position="157"/>
    </location>
</feature>
<gene>
    <name evidence="9" type="ORF">CEP50_08710</name>
</gene>
<feature type="transmembrane region" description="Helical" evidence="7">
    <location>
        <begin position="169"/>
        <end position="188"/>
    </location>
</feature>
<feature type="transmembrane region" description="Helical" evidence="7">
    <location>
        <begin position="113"/>
        <end position="133"/>
    </location>
</feature>
<evidence type="ECO:0000256" key="4">
    <source>
        <dbReference type="ARBA" id="ARBA00022692"/>
    </source>
</evidence>
<feature type="transmembrane region" description="Helical" evidence="7">
    <location>
        <begin position="58"/>
        <end position="77"/>
    </location>
</feature>
<evidence type="ECO:0000256" key="5">
    <source>
        <dbReference type="ARBA" id="ARBA00022989"/>
    </source>
</evidence>
<accession>A0A2T0GXJ9</accession>
<sequence>MAVASAFCFGGSGPVAKALINAGLGPLQVTWLRLAGGALLMLPFAIRHFDIPRRAPRLLLGYGLIAIAGVQGFYFVAVAKIPVGVALLIEFLAPVLVLGWTRFVRRRPVARSSAVGVVIAVVGLAAVVEVWAGLTLDPVGILLAFGAACCQAAFFLLADTGGEVDPRALASYGLLIATGVITAVVAPWTIDWSVLGGRIELAGQAVPALFGVGWIVLFSCVFAYLTGILAVRKLSAPVAGAIAYLEPVVATVLAWWLLSEHLGAVQIVGGVLVLLGAYAAQRRTSENNERVSEPVAEPM</sequence>
<dbReference type="InParanoid" id="A0A2T0GXJ9"/>
<protein>
    <submittedName>
        <fullName evidence="9">EamA family transporter</fullName>
    </submittedName>
</protein>
<name>A0A2T0GXJ9_ACTMO</name>
<evidence type="ECO:0000256" key="3">
    <source>
        <dbReference type="ARBA" id="ARBA00022475"/>
    </source>
</evidence>
<evidence type="ECO:0000256" key="6">
    <source>
        <dbReference type="ARBA" id="ARBA00023136"/>
    </source>
</evidence>
<evidence type="ECO:0000256" key="2">
    <source>
        <dbReference type="ARBA" id="ARBA00007362"/>
    </source>
</evidence>
<keyword evidence="5 7" id="KW-1133">Transmembrane helix</keyword>
<dbReference type="SUPFAM" id="SSF103481">
    <property type="entry name" value="Multidrug resistance efflux transporter EmrE"/>
    <property type="match status" value="2"/>
</dbReference>
<dbReference type="GO" id="GO:0005886">
    <property type="term" value="C:plasma membrane"/>
    <property type="evidence" value="ECO:0007669"/>
    <property type="project" value="UniProtKB-SubCell"/>
</dbReference>
<feature type="domain" description="EamA" evidence="8">
    <location>
        <begin position="1"/>
        <end position="127"/>
    </location>
</feature>
<dbReference type="Pfam" id="PF00892">
    <property type="entry name" value="EamA"/>
    <property type="match status" value="2"/>
</dbReference>
<keyword evidence="3" id="KW-1003">Cell membrane</keyword>
<comment type="caution">
    <text evidence="9">The sequence shown here is derived from an EMBL/GenBank/DDBJ whole genome shotgun (WGS) entry which is preliminary data.</text>
</comment>
<reference evidence="9 10" key="1">
    <citation type="submission" date="2018-03" db="EMBL/GenBank/DDBJ databases">
        <title>Actinopolyspora mortivallis from Sahara, screening for active biomolecules.</title>
        <authorList>
            <person name="Selama O."/>
            <person name="Wellington E.M.H."/>
            <person name="Hacene H."/>
        </authorList>
    </citation>
    <scope>NUCLEOTIDE SEQUENCE [LARGE SCALE GENOMIC DNA]</scope>
    <source>
        <strain evidence="9 10">M5A</strain>
    </source>
</reference>
<evidence type="ECO:0000313" key="10">
    <source>
        <dbReference type="Proteomes" id="UP000239352"/>
    </source>
</evidence>
<feature type="transmembrane region" description="Helical" evidence="7">
    <location>
        <begin position="28"/>
        <end position="46"/>
    </location>
</feature>
<dbReference type="STRING" id="1050202.GCA_000384035_03044"/>